<evidence type="ECO:0000256" key="4">
    <source>
        <dbReference type="ARBA" id="ARBA00021006"/>
    </source>
</evidence>
<feature type="transmembrane region" description="Helical" evidence="16">
    <location>
        <begin position="380"/>
        <end position="410"/>
    </location>
</feature>
<gene>
    <name evidence="18" type="primary">ND4</name>
</gene>
<keyword evidence="9 16" id="KW-0249">Electron transport</keyword>
<keyword evidence="12 16" id="KW-0830">Ubiquinone</keyword>
<dbReference type="InterPro" id="IPR003918">
    <property type="entry name" value="NADH_UbQ_OxRdtase"/>
</dbReference>
<dbReference type="PANTHER" id="PTHR43507">
    <property type="entry name" value="NADH-UBIQUINONE OXIDOREDUCTASE CHAIN 4"/>
    <property type="match status" value="1"/>
</dbReference>
<evidence type="ECO:0000256" key="10">
    <source>
        <dbReference type="ARBA" id="ARBA00022989"/>
    </source>
</evidence>
<evidence type="ECO:0000259" key="17">
    <source>
        <dbReference type="Pfam" id="PF00361"/>
    </source>
</evidence>
<evidence type="ECO:0000256" key="1">
    <source>
        <dbReference type="ARBA" id="ARBA00004225"/>
    </source>
</evidence>
<feature type="transmembrane region" description="Helical" evidence="16">
    <location>
        <begin position="422"/>
        <end position="448"/>
    </location>
</feature>
<evidence type="ECO:0000313" key="18">
    <source>
        <dbReference type="EMBL" id="ACQ91039.1"/>
    </source>
</evidence>
<feature type="transmembrane region" description="Helical" evidence="16">
    <location>
        <begin position="197"/>
        <end position="217"/>
    </location>
</feature>
<evidence type="ECO:0000256" key="9">
    <source>
        <dbReference type="ARBA" id="ARBA00022982"/>
    </source>
</evidence>
<evidence type="ECO:0000256" key="2">
    <source>
        <dbReference type="ARBA" id="ARBA00009025"/>
    </source>
</evidence>
<keyword evidence="14 16" id="KW-0472">Membrane</keyword>
<evidence type="ECO:0000256" key="6">
    <source>
        <dbReference type="ARBA" id="ARBA00022660"/>
    </source>
</evidence>
<proteinExistence type="inferred from homology"/>
<dbReference type="EC" id="7.1.1.2" evidence="3 16"/>
<dbReference type="GO" id="GO:0048039">
    <property type="term" value="F:ubiquinone binding"/>
    <property type="evidence" value="ECO:0007669"/>
    <property type="project" value="TreeGrafter"/>
</dbReference>
<comment type="catalytic activity">
    <reaction evidence="15 16">
        <text>a ubiquinone + NADH + 5 H(+)(in) = a ubiquinol + NAD(+) + 4 H(+)(out)</text>
        <dbReference type="Rhea" id="RHEA:29091"/>
        <dbReference type="Rhea" id="RHEA-COMP:9565"/>
        <dbReference type="Rhea" id="RHEA-COMP:9566"/>
        <dbReference type="ChEBI" id="CHEBI:15378"/>
        <dbReference type="ChEBI" id="CHEBI:16389"/>
        <dbReference type="ChEBI" id="CHEBI:17976"/>
        <dbReference type="ChEBI" id="CHEBI:57540"/>
        <dbReference type="ChEBI" id="CHEBI:57945"/>
        <dbReference type="EC" id="7.1.1.2"/>
    </reaction>
</comment>
<dbReference type="InterPro" id="IPR001750">
    <property type="entry name" value="ND/Mrp_TM"/>
</dbReference>
<evidence type="ECO:0000256" key="12">
    <source>
        <dbReference type="ARBA" id="ARBA00023075"/>
    </source>
</evidence>
<keyword evidence="8" id="KW-1278">Translocase</keyword>
<evidence type="ECO:0000256" key="7">
    <source>
        <dbReference type="ARBA" id="ARBA00022692"/>
    </source>
</evidence>
<feature type="transmembrane region" description="Helical" evidence="16">
    <location>
        <begin position="343"/>
        <end position="368"/>
    </location>
</feature>
<keyword evidence="6 16" id="KW-0679">Respiratory chain</keyword>
<dbReference type="CTD" id="4538"/>
<keyword evidence="5 16" id="KW-0813">Transport</keyword>
<feature type="domain" description="NADH:quinone oxidoreductase/Mrp antiporter transmembrane" evidence="17">
    <location>
        <begin position="118"/>
        <end position="401"/>
    </location>
</feature>
<name>D2DW12_VENEL</name>
<feature type="transmembrane region" description="Helical" evidence="16">
    <location>
        <begin position="99"/>
        <end position="116"/>
    </location>
</feature>
<comment type="similarity">
    <text evidence="2 16">Belongs to the complex I subunit 4 family.</text>
</comment>
<evidence type="ECO:0000256" key="8">
    <source>
        <dbReference type="ARBA" id="ARBA00022967"/>
    </source>
</evidence>
<dbReference type="PRINTS" id="PR01437">
    <property type="entry name" value="NUOXDRDTASE4"/>
</dbReference>
<comment type="function">
    <text evidence="16">Core subunit of the mitochondrial membrane respiratory chain NADH dehydrogenase (Complex I) which catalyzes electron transfer from NADH through the respiratory chain, using ubiquinone as an electron acceptor. Essential for the catalytic activity and assembly of complex I.</text>
</comment>
<dbReference type="PANTHER" id="PTHR43507:SF20">
    <property type="entry name" value="NADH-UBIQUINONE OXIDOREDUCTASE CHAIN 4"/>
    <property type="match status" value="1"/>
</dbReference>
<evidence type="ECO:0000256" key="13">
    <source>
        <dbReference type="ARBA" id="ARBA00023128"/>
    </source>
</evidence>
<dbReference type="GO" id="GO:0042773">
    <property type="term" value="P:ATP synthesis coupled electron transport"/>
    <property type="evidence" value="ECO:0007669"/>
    <property type="project" value="InterPro"/>
</dbReference>
<keyword evidence="7 16" id="KW-0812">Transmembrane</keyword>
<dbReference type="RefSeq" id="YP_003354973.1">
    <property type="nucleotide sequence ID" value="NC_013659.1"/>
</dbReference>
<sequence>MLAVLFLIGFMVMVILMKCFLGFSSRLGWMVVIWGFMVSTVGVSLSVYNGMSLVNCDFGEMLCYDEVSCSLVWLLVVVVSLALIGSLDDMMCGNMGWGFLHLVTGLAVVLVLCFTVDSMVAFYIFFECSLIPTLFIVCYWGYQPERLQAGKYMMLYMISASLPLLIYIMKLFAFYGTDSFLLFYCSNSNVQLSFLEFFMMSVAFFVKSPVYGVHLWLPKAHAEAPVGGSMVLAGVLLKLGGYGLIRFSWYLSIFGGAVFSCLICLCVLGGVFGSVVCCVQVDVKSLIAYSSIGHMSLVVSGVMCVSHLSLKGSVFLMLAHGLSSCGMFFLAKDLSKLYGSRMLFVIRGGIGSIFGVNFWLAAMCGFNAGVPLSLNFCSEVILYISLMSYSLVFGVLVGILGILSCTYSWLFYCGTQVGSYPIWAYSSSFVVSSIYVNSVVCLPIYFFFG</sequence>
<dbReference type="AlphaFoldDB" id="D2DW12"/>
<feature type="transmembrane region" description="Helical" evidence="16">
    <location>
        <begin position="314"/>
        <end position="331"/>
    </location>
</feature>
<reference evidence="18" key="1">
    <citation type="journal article" date="2009" name="Genetics">
        <title>Comparative mitochondrial genomics of freshwater mussels (Bivalvia: Unionoida) with doubly uniparental inheritance of mtDNA: gender-specific open reading frames and putative origins of replication.</title>
        <authorList>
            <person name="Breton S."/>
            <person name="Beaupre H.D."/>
            <person name="Stewart D.T."/>
            <person name="Piontkivska H."/>
            <person name="Karmakar M."/>
            <person name="Bogan A.E."/>
            <person name="Blier P.U."/>
            <person name="Hoeh W.R."/>
        </authorList>
    </citation>
    <scope>NUCLEOTIDE SEQUENCE</scope>
    <source>
        <strain evidence="18">H2455g</strain>
    </source>
</reference>
<geneLocation type="mitochondrion" evidence="18"/>
<dbReference type="EMBL" id="FJ809752">
    <property type="protein sequence ID" value="ACQ91039.1"/>
    <property type="molecule type" value="Genomic_DNA"/>
</dbReference>
<evidence type="ECO:0000256" key="14">
    <source>
        <dbReference type="ARBA" id="ARBA00023136"/>
    </source>
</evidence>
<dbReference type="GO" id="GO:0003954">
    <property type="term" value="F:NADH dehydrogenase activity"/>
    <property type="evidence" value="ECO:0007669"/>
    <property type="project" value="TreeGrafter"/>
</dbReference>
<evidence type="ECO:0000256" key="3">
    <source>
        <dbReference type="ARBA" id="ARBA00012944"/>
    </source>
</evidence>
<feature type="transmembrane region" description="Helical" evidence="16">
    <location>
        <begin position="6"/>
        <end position="24"/>
    </location>
</feature>
<feature type="transmembrane region" description="Helical" evidence="16">
    <location>
        <begin position="122"/>
        <end position="142"/>
    </location>
</feature>
<organism evidence="18">
    <name type="scientific">Venustaconcha ellipsiformis</name>
    <name type="common">Ellipse</name>
    <name type="synonym">Actinonaias ellipsiformis</name>
    <dbReference type="NCBI Taxonomy" id="301928"/>
    <lineage>
        <taxon>Eukaryota</taxon>
        <taxon>Metazoa</taxon>
        <taxon>Spiralia</taxon>
        <taxon>Lophotrochozoa</taxon>
        <taxon>Mollusca</taxon>
        <taxon>Bivalvia</taxon>
        <taxon>Autobranchia</taxon>
        <taxon>Heteroconchia</taxon>
        <taxon>Palaeoheterodonta</taxon>
        <taxon>Unionida</taxon>
        <taxon>Unionoidea</taxon>
        <taxon>Unionidae</taxon>
        <taxon>Ambleminae</taxon>
        <taxon>Lampsilini</taxon>
        <taxon>Venustaconcha</taxon>
    </lineage>
</organism>
<feature type="transmembrane region" description="Helical" evidence="16">
    <location>
        <begin position="31"/>
        <end position="51"/>
    </location>
</feature>
<evidence type="ECO:0000256" key="15">
    <source>
        <dbReference type="ARBA" id="ARBA00049551"/>
    </source>
</evidence>
<accession>D2DW12</accession>
<feature type="transmembrane region" description="Helical" evidence="16">
    <location>
        <begin position="251"/>
        <end position="279"/>
    </location>
</feature>
<evidence type="ECO:0000256" key="11">
    <source>
        <dbReference type="ARBA" id="ARBA00023027"/>
    </source>
</evidence>
<dbReference type="GO" id="GO:0031966">
    <property type="term" value="C:mitochondrial membrane"/>
    <property type="evidence" value="ECO:0007669"/>
    <property type="project" value="UniProtKB-SubCell"/>
</dbReference>
<feature type="transmembrane region" description="Helical" evidence="16">
    <location>
        <begin position="71"/>
        <end position="87"/>
    </location>
</feature>
<keyword evidence="11 16" id="KW-0520">NAD</keyword>
<comment type="subcellular location">
    <subcellularLocation>
        <location evidence="1 16">Mitochondrion membrane</location>
        <topology evidence="1 16">Multi-pass membrane protein</topology>
    </subcellularLocation>
</comment>
<dbReference type="GeneID" id="8677258"/>
<protein>
    <recommendedName>
        <fullName evidence="4 16">NADH-ubiquinone oxidoreductase chain 4</fullName>
        <ecNumber evidence="3 16">7.1.1.2</ecNumber>
    </recommendedName>
</protein>
<dbReference type="GO" id="GO:0015990">
    <property type="term" value="P:electron transport coupled proton transport"/>
    <property type="evidence" value="ECO:0007669"/>
    <property type="project" value="TreeGrafter"/>
</dbReference>
<feature type="transmembrane region" description="Helical" evidence="16">
    <location>
        <begin position="286"/>
        <end position="308"/>
    </location>
</feature>
<evidence type="ECO:0000256" key="5">
    <source>
        <dbReference type="ARBA" id="ARBA00022448"/>
    </source>
</evidence>
<evidence type="ECO:0000256" key="16">
    <source>
        <dbReference type="RuleBase" id="RU003297"/>
    </source>
</evidence>
<feature type="transmembrane region" description="Helical" evidence="16">
    <location>
        <begin position="154"/>
        <end position="177"/>
    </location>
</feature>
<dbReference type="Pfam" id="PF00361">
    <property type="entry name" value="Proton_antipo_M"/>
    <property type="match status" value="1"/>
</dbReference>
<dbReference type="GO" id="GO:0008137">
    <property type="term" value="F:NADH dehydrogenase (ubiquinone) activity"/>
    <property type="evidence" value="ECO:0007669"/>
    <property type="project" value="UniProtKB-UniRule"/>
</dbReference>
<keyword evidence="13 16" id="KW-0496">Mitochondrion</keyword>
<keyword evidence="10 16" id="KW-1133">Transmembrane helix</keyword>
<feature type="transmembrane region" description="Helical" evidence="16">
    <location>
        <begin position="224"/>
        <end position="245"/>
    </location>
</feature>